<organism evidence="2">
    <name type="scientific">hydrothermal vent metagenome</name>
    <dbReference type="NCBI Taxonomy" id="652676"/>
    <lineage>
        <taxon>unclassified sequences</taxon>
        <taxon>metagenomes</taxon>
        <taxon>ecological metagenomes</taxon>
    </lineage>
</organism>
<evidence type="ECO:0000313" key="2">
    <source>
        <dbReference type="EMBL" id="SFV52752.1"/>
    </source>
</evidence>
<reference evidence="2" key="1">
    <citation type="submission" date="2016-10" db="EMBL/GenBank/DDBJ databases">
        <authorList>
            <person name="de Groot N.N."/>
        </authorList>
    </citation>
    <scope>NUCLEOTIDE SEQUENCE</scope>
</reference>
<feature type="domain" description="DUF2059" evidence="1">
    <location>
        <begin position="101"/>
        <end position="155"/>
    </location>
</feature>
<dbReference type="AlphaFoldDB" id="A0A1W1BGT8"/>
<evidence type="ECO:0000259" key="1">
    <source>
        <dbReference type="Pfam" id="PF09832"/>
    </source>
</evidence>
<protein>
    <recommendedName>
        <fullName evidence="1">DUF2059 domain-containing protein</fullName>
    </recommendedName>
</protein>
<dbReference type="EMBL" id="FPHE01000037">
    <property type="protein sequence ID" value="SFV52752.1"/>
    <property type="molecule type" value="Genomic_DNA"/>
</dbReference>
<accession>A0A1W1BGT8</accession>
<name>A0A1W1BGT8_9ZZZZ</name>
<dbReference type="Pfam" id="PF09832">
    <property type="entry name" value="DUF2059"/>
    <property type="match status" value="1"/>
</dbReference>
<proteinExistence type="predicted"/>
<sequence>MKKIILTSISIALLLGITTIHAEETKVPASTENVNHQAIIVAQEMLETIHMDTTYSKMINQMLTAQSAMLAEEITNDKKTMEGYTSFMQNFFNKYISWDLIKEDIAKLYAKNYTISELNDIKKFYLTPIGQKILKLKPQIMAESMKLTQSKILPHMDELQEEIVNFIKNTKEKEKK</sequence>
<dbReference type="InterPro" id="IPR018637">
    <property type="entry name" value="DUF2059"/>
</dbReference>
<gene>
    <name evidence="2" type="ORF">MNB_SV-12-103</name>
</gene>